<comment type="caution">
    <text evidence="1">The sequence shown here is derived from an EMBL/GenBank/DDBJ whole genome shotgun (WGS) entry which is preliminary data.</text>
</comment>
<gene>
    <name evidence="1" type="ORF">OPT61_g8694</name>
</gene>
<name>A0ACC2HY25_9PLEO</name>
<evidence type="ECO:0000313" key="2">
    <source>
        <dbReference type="Proteomes" id="UP001153331"/>
    </source>
</evidence>
<evidence type="ECO:0000313" key="1">
    <source>
        <dbReference type="EMBL" id="KAJ8107693.1"/>
    </source>
</evidence>
<protein>
    <submittedName>
        <fullName evidence="1">Uncharacterized protein</fullName>
    </submittedName>
</protein>
<dbReference type="EMBL" id="JAPHNI010000876">
    <property type="protein sequence ID" value="KAJ8107693.1"/>
    <property type="molecule type" value="Genomic_DNA"/>
</dbReference>
<dbReference type="Proteomes" id="UP001153331">
    <property type="component" value="Unassembled WGS sequence"/>
</dbReference>
<proteinExistence type="predicted"/>
<organism evidence="1 2">
    <name type="scientific">Boeremia exigua</name>
    <dbReference type="NCBI Taxonomy" id="749465"/>
    <lineage>
        <taxon>Eukaryota</taxon>
        <taxon>Fungi</taxon>
        <taxon>Dikarya</taxon>
        <taxon>Ascomycota</taxon>
        <taxon>Pezizomycotina</taxon>
        <taxon>Dothideomycetes</taxon>
        <taxon>Pleosporomycetidae</taxon>
        <taxon>Pleosporales</taxon>
        <taxon>Pleosporineae</taxon>
        <taxon>Didymellaceae</taxon>
        <taxon>Boeremia</taxon>
    </lineage>
</organism>
<reference evidence="1" key="1">
    <citation type="submission" date="2022-11" db="EMBL/GenBank/DDBJ databases">
        <title>Genome Sequence of Boeremia exigua.</title>
        <authorList>
            <person name="Buettner E."/>
        </authorList>
    </citation>
    <scope>NUCLEOTIDE SEQUENCE</scope>
    <source>
        <strain evidence="1">CU02</strain>
    </source>
</reference>
<accession>A0ACC2HY25</accession>
<keyword evidence="2" id="KW-1185">Reference proteome</keyword>
<sequence length="95" mass="10192">MRDSMNAVSQHLNLKAVLGSKRLSNIGKETPTSNRFSSSPLGVSHPSGTAGVTSDCSSIGAAREADERLIDPVLTKGWLCSLTTRRLTAQEHQQE</sequence>